<proteinExistence type="predicted"/>
<name>A0A9D0ZVE6_9FIRM</name>
<keyword evidence="1" id="KW-0418">Kinase</keyword>
<evidence type="ECO:0000313" key="1">
    <source>
        <dbReference type="EMBL" id="HIQ95413.1"/>
    </source>
</evidence>
<reference evidence="1" key="2">
    <citation type="journal article" date="2021" name="PeerJ">
        <title>Extensive microbial diversity within the chicken gut microbiome revealed by metagenomics and culture.</title>
        <authorList>
            <person name="Gilroy R."/>
            <person name="Ravi A."/>
            <person name="Getino M."/>
            <person name="Pursley I."/>
            <person name="Horton D.L."/>
            <person name="Alikhan N.F."/>
            <person name="Baker D."/>
            <person name="Gharbi K."/>
            <person name="Hall N."/>
            <person name="Watson M."/>
            <person name="Adriaenssens E.M."/>
            <person name="Foster-Nyarko E."/>
            <person name="Jarju S."/>
            <person name="Secka A."/>
            <person name="Antonio M."/>
            <person name="Oren A."/>
            <person name="Chaudhuri R.R."/>
            <person name="La Ragione R."/>
            <person name="Hildebrand F."/>
            <person name="Pallen M.J."/>
        </authorList>
    </citation>
    <scope>NUCLEOTIDE SEQUENCE</scope>
    <source>
        <strain evidence="1">ChiSjej3B21-11622</strain>
    </source>
</reference>
<protein>
    <submittedName>
        <fullName evidence="1">Kinase</fullName>
    </submittedName>
</protein>
<sequence>MRLKNIQNLLKERKIQYTYTEEDGLGSIDFEYRGVSYHIWEFEDGAAGAESNLRSGGRMEEFTGDYEEQLLEILQVFR</sequence>
<accession>A0A9D0ZVE6</accession>
<dbReference type="AlphaFoldDB" id="A0A9D0ZVE6"/>
<dbReference type="EMBL" id="DVFT01000032">
    <property type="protein sequence ID" value="HIQ95413.1"/>
    <property type="molecule type" value="Genomic_DNA"/>
</dbReference>
<comment type="caution">
    <text evidence="1">The sequence shown here is derived from an EMBL/GenBank/DDBJ whole genome shotgun (WGS) entry which is preliminary data.</text>
</comment>
<keyword evidence="1" id="KW-0808">Transferase</keyword>
<dbReference type="Proteomes" id="UP000886886">
    <property type="component" value="Unassembled WGS sequence"/>
</dbReference>
<evidence type="ECO:0000313" key="2">
    <source>
        <dbReference type="Proteomes" id="UP000886886"/>
    </source>
</evidence>
<organism evidence="1 2">
    <name type="scientific">Candidatus Limivivens merdigallinarum</name>
    <dbReference type="NCBI Taxonomy" id="2840859"/>
    <lineage>
        <taxon>Bacteria</taxon>
        <taxon>Bacillati</taxon>
        <taxon>Bacillota</taxon>
        <taxon>Clostridia</taxon>
        <taxon>Lachnospirales</taxon>
        <taxon>Lachnospiraceae</taxon>
        <taxon>Lachnospiraceae incertae sedis</taxon>
        <taxon>Candidatus Limivivens</taxon>
    </lineage>
</organism>
<reference evidence="1" key="1">
    <citation type="submission" date="2020-10" db="EMBL/GenBank/DDBJ databases">
        <authorList>
            <person name="Gilroy R."/>
        </authorList>
    </citation>
    <scope>NUCLEOTIDE SEQUENCE</scope>
    <source>
        <strain evidence="1">ChiSjej3B21-11622</strain>
    </source>
</reference>
<dbReference type="GO" id="GO:0016301">
    <property type="term" value="F:kinase activity"/>
    <property type="evidence" value="ECO:0007669"/>
    <property type="project" value="UniProtKB-KW"/>
</dbReference>
<gene>
    <name evidence="1" type="ORF">IAB26_02525</name>
</gene>